<sequence>MTRILTDTAPAALWHQLVRDAEHNGGASLDSDSESYLVFLLMRHVRDAGLAGHIFALDYLQALQQQRTPRQQQLRDLGDRCLLIAGLYPQQAQRRLVGLDYFLTLGSTAYAELASAARDALAGLYRHLADTFVRLVRVLVEVRRLGAGADAIGALDRHSLSLADPAAAAHEFPGAIVVPGSSRLM</sequence>
<dbReference type="Proteomes" id="UP000295293">
    <property type="component" value="Unassembled WGS sequence"/>
</dbReference>
<evidence type="ECO:0000313" key="1">
    <source>
        <dbReference type="EMBL" id="TDR42471.1"/>
    </source>
</evidence>
<dbReference type="RefSeq" id="WP_133819294.1">
    <property type="nucleotide sequence ID" value="NZ_SNZH01000008.1"/>
</dbReference>
<proteinExistence type="predicted"/>
<evidence type="ECO:0000313" key="2">
    <source>
        <dbReference type="Proteomes" id="UP000295293"/>
    </source>
</evidence>
<dbReference type="OrthoDB" id="5659936at2"/>
<comment type="caution">
    <text evidence="1">The sequence shown here is derived from an EMBL/GenBank/DDBJ whole genome shotgun (WGS) entry which is preliminary data.</text>
</comment>
<organism evidence="1 2">
    <name type="scientific">Tahibacter aquaticus</name>
    <dbReference type="NCBI Taxonomy" id="520092"/>
    <lineage>
        <taxon>Bacteria</taxon>
        <taxon>Pseudomonadati</taxon>
        <taxon>Pseudomonadota</taxon>
        <taxon>Gammaproteobacteria</taxon>
        <taxon>Lysobacterales</taxon>
        <taxon>Rhodanobacteraceae</taxon>
        <taxon>Tahibacter</taxon>
    </lineage>
</organism>
<name>A0A4R6YUY6_9GAMM</name>
<protein>
    <submittedName>
        <fullName evidence="1">Uncharacterized protein</fullName>
    </submittedName>
</protein>
<dbReference type="AlphaFoldDB" id="A0A4R6YUY6"/>
<keyword evidence="2" id="KW-1185">Reference proteome</keyword>
<accession>A0A4R6YUY6</accession>
<gene>
    <name evidence="1" type="ORF">DFR29_10854</name>
</gene>
<dbReference type="EMBL" id="SNZH01000008">
    <property type="protein sequence ID" value="TDR42471.1"/>
    <property type="molecule type" value="Genomic_DNA"/>
</dbReference>
<reference evidence="1 2" key="1">
    <citation type="submission" date="2019-03" db="EMBL/GenBank/DDBJ databases">
        <title>Genomic Encyclopedia of Type Strains, Phase IV (KMG-IV): sequencing the most valuable type-strain genomes for metagenomic binning, comparative biology and taxonomic classification.</title>
        <authorList>
            <person name="Goeker M."/>
        </authorList>
    </citation>
    <scope>NUCLEOTIDE SEQUENCE [LARGE SCALE GENOMIC DNA]</scope>
    <source>
        <strain evidence="1 2">DSM 21667</strain>
    </source>
</reference>